<dbReference type="Proteomes" id="UP000294498">
    <property type="component" value="Unassembled WGS sequence"/>
</dbReference>
<keyword evidence="4" id="KW-1185">Reference proteome</keyword>
<dbReference type="EMBL" id="SODV01000002">
    <property type="protein sequence ID" value="TDW96218.1"/>
    <property type="molecule type" value="Genomic_DNA"/>
</dbReference>
<feature type="chain" id="PRO_5020221634" evidence="2">
    <location>
        <begin position="26"/>
        <end position="627"/>
    </location>
</feature>
<comment type="caution">
    <text evidence="3">The sequence shown here is derived from an EMBL/GenBank/DDBJ whole genome shotgun (WGS) entry which is preliminary data.</text>
</comment>
<accession>A0A4R8DFU9</accession>
<keyword evidence="2" id="KW-0732">Signal</keyword>
<dbReference type="AlphaFoldDB" id="A0A4R8DFU9"/>
<name>A0A4R8DFU9_9BACT</name>
<proteinExistence type="predicted"/>
<protein>
    <submittedName>
        <fullName evidence="3">Uncharacterized protein (DUF1800 family)</fullName>
    </submittedName>
</protein>
<dbReference type="RefSeq" id="WP_133996294.1">
    <property type="nucleotide sequence ID" value="NZ_SODV01000002.1"/>
</dbReference>
<feature type="signal peptide" evidence="2">
    <location>
        <begin position="1"/>
        <end position="25"/>
    </location>
</feature>
<gene>
    <name evidence="3" type="ORF">EDB95_4043</name>
</gene>
<evidence type="ECO:0000256" key="2">
    <source>
        <dbReference type="SAM" id="SignalP"/>
    </source>
</evidence>
<evidence type="ECO:0000256" key="1">
    <source>
        <dbReference type="SAM" id="MobiDB-lite"/>
    </source>
</evidence>
<sequence length="627" mass="69196">MRRPFSIVVLGLALCSLCTGPGLLASTGPGSRPAHGPGTTPAPGSGTPPAAKRTHFPYKQAGLTERQAAAHLLSRFTYGPTPGQIDEVVHEGLERWFSKQLEADLPEDSLNRLLGGYDALQLTNAQVRQTFPRQGEVLRMMRKDGTISSDSAMADPKVYKDLLKTYMDQKGFKPIQELYRQFYCQKVLRAIYTNNQVLEVMTDFWFNHFNVSVTKGDCAEFIPAYERDVIRPNALGHFGDLLLATAKSPAMLYYLDNFSSTAPVDQPNGKNPPRRSGGINENYAREVMELHTMGVDGGYTQSDVTQAARVLTGWTVFPMGQEQNPMVQRLEAMPPAEMAKQGFVHDGDFVFIPNRHDKGEKTVLGKTFGPDEGYDEGVRLLDILAHHPSTAHFLCKELATRFVCDTPSEALVDRMAKTFLAKNGDIRQVLLTMVSSPEFWGPDAVREKIKSPFELAISSIRSLHATVDQPFQVYNWVSRMGERLYSYQAPTGFPDRGQYWINTGSLLNRMNFGLAIASGRIPGVRVDLAALNNHHEPESAEAALETYAHLILPERKVDETIRRLTPMVNDPALAGKVQAASKKNPAQGEEAAPGIAQPVAMTEAPPSPAMLSQVVGVIIGSPEFQRR</sequence>
<reference evidence="3 4" key="1">
    <citation type="submission" date="2019-03" db="EMBL/GenBank/DDBJ databases">
        <title>Genomic Encyclopedia of Type Strains, Phase IV (KMG-IV): sequencing the most valuable type-strain genomes for metagenomic binning, comparative biology and taxonomic classification.</title>
        <authorList>
            <person name="Goeker M."/>
        </authorList>
    </citation>
    <scope>NUCLEOTIDE SEQUENCE [LARGE SCALE GENOMIC DNA]</scope>
    <source>
        <strain evidence="3 4">DSM 100059</strain>
    </source>
</reference>
<feature type="compositionally biased region" description="Low complexity" evidence="1">
    <location>
        <begin position="33"/>
        <end position="51"/>
    </location>
</feature>
<evidence type="ECO:0000313" key="4">
    <source>
        <dbReference type="Proteomes" id="UP000294498"/>
    </source>
</evidence>
<dbReference type="OrthoDB" id="9772295at2"/>
<evidence type="ECO:0000313" key="3">
    <source>
        <dbReference type="EMBL" id="TDW96218.1"/>
    </source>
</evidence>
<dbReference type="Pfam" id="PF08811">
    <property type="entry name" value="DUF1800"/>
    <property type="match status" value="1"/>
</dbReference>
<organism evidence="3 4">
    <name type="scientific">Dinghuibacter silviterrae</name>
    <dbReference type="NCBI Taxonomy" id="1539049"/>
    <lineage>
        <taxon>Bacteria</taxon>
        <taxon>Pseudomonadati</taxon>
        <taxon>Bacteroidota</taxon>
        <taxon>Chitinophagia</taxon>
        <taxon>Chitinophagales</taxon>
        <taxon>Chitinophagaceae</taxon>
        <taxon>Dinghuibacter</taxon>
    </lineage>
</organism>
<dbReference type="InterPro" id="IPR014917">
    <property type="entry name" value="DUF1800"/>
</dbReference>
<feature type="region of interest" description="Disordered" evidence="1">
    <location>
        <begin position="28"/>
        <end position="53"/>
    </location>
</feature>